<feature type="domain" description="Reverse transcriptase RNase H-like" evidence="7">
    <location>
        <begin position="143"/>
        <end position="227"/>
    </location>
</feature>
<reference evidence="8" key="1">
    <citation type="submission" date="2023-08" db="EMBL/GenBank/DDBJ databases">
        <title>A de novo genome assembly of Solanum verrucosum Schlechtendal, a Mexican diploid species geographically isolated from the other diploid A-genome species in potato relatives.</title>
        <authorList>
            <person name="Hosaka K."/>
        </authorList>
    </citation>
    <scope>NUCLEOTIDE SEQUENCE</scope>
    <source>
        <tissue evidence="8">Young leaves</tissue>
    </source>
</reference>
<evidence type="ECO:0000256" key="2">
    <source>
        <dbReference type="ARBA" id="ARBA00022695"/>
    </source>
</evidence>
<evidence type="ECO:0000256" key="3">
    <source>
        <dbReference type="ARBA" id="ARBA00022722"/>
    </source>
</evidence>
<keyword evidence="9" id="KW-1185">Reference proteome</keyword>
<keyword evidence="6" id="KW-0695">RNA-directed DNA polymerase</keyword>
<dbReference type="GO" id="GO:0004519">
    <property type="term" value="F:endonuclease activity"/>
    <property type="evidence" value="ECO:0007669"/>
    <property type="project" value="UniProtKB-KW"/>
</dbReference>
<proteinExistence type="predicted"/>
<evidence type="ECO:0000256" key="1">
    <source>
        <dbReference type="ARBA" id="ARBA00022679"/>
    </source>
</evidence>
<evidence type="ECO:0000313" key="9">
    <source>
        <dbReference type="Proteomes" id="UP001234989"/>
    </source>
</evidence>
<evidence type="ECO:0000259" key="7">
    <source>
        <dbReference type="Pfam" id="PF17917"/>
    </source>
</evidence>
<keyword evidence="1" id="KW-0808">Transferase</keyword>
<keyword evidence="5" id="KW-0378">Hydrolase</keyword>
<keyword evidence="4" id="KW-0255">Endonuclease</keyword>
<dbReference type="InterPro" id="IPR050951">
    <property type="entry name" value="Retrovirus_Pol_polyprotein"/>
</dbReference>
<sequence>MPPDIDIDFCIDLERGSLPFFIPPYCMASGELRELKAQIQELLDKGFIRPNYRQLNTVTIRNKYPLPRIVDLFDQLQVSKEGVMVDPQKIEAVKNWVRPNSVTAVRSFVGLASYYHGFVKFFAFIPTHLTNLTKKEIPFEWTEKYFIIYCDGPHSSLGAVLIQDKNVIAYASRQLKVHESNYPTHDLELVAVVFALKIWWHYLYGVKGEVFTDHRSLQHVFTQKDLNLR</sequence>
<keyword evidence="2" id="KW-0548">Nucleotidyltransferase</keyword>
<keyword evidence="3" id="KW-0540">Nuclease</keyword>
<evidence type="ECO:0000256" key="5">
    <source>
        <dbReference type="ARBA" id="ARBA00022801"/>
    </source>
</evidence>
<accession>A0AAF1A0L3</accession>
<dbReference type="EMBL" id="CP133623">
    <property type="protein sequence ID" value="WMV58591.1"/>
    <property type="molecule type" value="Genomic_DNA"/>
</dbReference>
<evidence type="ECO:0000256" key="6">
    <source>
        <dbReference type="ARBA" id="ARBA00022918"/>
    </source>
</evidence>
<organism evidence="8 9">
    <name type="scientific">Solanum verrucosum</name>
    <dbReference type="NCBI Taxonomy" id="315347"/>
    <lineage>
        <taxon>Eukaryota</taxon>
        <taxon>Viridiplantae</taxon>
        <taxon>Streptophyta</taxon>
        <taxon>Embryophyta</taxon>
        <taxon>Tracheophyta</taxon>
        <taxon>Spermatophyta</taxon>
        <taxon>Magnoliopsida</taxon>
        <taxon>eudicotyledons</taxon>
        <taxon>Gunneridae</taxon>
        <taxon>Pentapetalae</taxon>
        <taxon>asterids</taxon>
        <taxon>lamiids</taxon>
        <taxon>Solanales</taxon>
        <taxon>Solanaceae</taxon>
        <taxon>Solanoideae</taxon>
        <taxon>Solaneae</taxon>
        <taxon>Solanum</taxon>
    </lineage>
</organism>
<dbReference type="InterPro" id="IPR043502">
    <property type="entry name" value="DNA/RNA_pol_sf"/>
</dbReference>
<dbReference type="Gene3D" id="3.30.70.270">
    <property type="match status" value="2"/>
</dbReference>
<gene>
    <name evidence="8" type="ORF">MTR67_051976</name>
</gene>
<dbReference type="AlphaFoldDB" id="A0AAF1A0L3"/>
<dbReference type="GO" id="GO:0003964">
    <property type="term" value="F:RNA-directed DNA polymerase activity"/>
    <property type="evidence" value="ECO:0007669"/>
    <property type="project" value="UniProtKB-KW"/>
</dbReference>
<dbReference type="Pfam" id="PF17917">
    <property type="entry name" value="RT_RNaseH"/>
    <property type="match status" value="1"/>
</dbReference>
<dbReference type="PANTHER" id="PTHR37984">
    <property type="entry name" value="PROTEIN CBG26694"/>
    <property type="match status" value="1"/>
</dbReference>
<protein>
    <recommendedName>
        <fullName evidence="7">Reverse transcriptase RNase H-like domain-containing protein</fullName>
    </recommendedName>
</protein>
<dbReference type="PANTHER" id="PTHR37984:SF5">
    <property type="entry name" value="PROTEIN NYNRIN-LIKE"/>
    <property type="match status" value="1"/>
</dbReference>
<dbReference type="InterPro" id="IPR041373">
    <property type="entry name" value="RT_RNaseH"/>
</dbReference>
<dbReference type="Gene3D" id="3.10.20.370">
    <property type="match status" value="1"/>
</dbReference>
<dbReference type="GO" id="GO:0016787">
    <property type="term" value="F:hydrolase activity"/>
    <property type="evidence" value="ECO:0007669"/>
    <property type="project" value="UniProtKB-KW"/>
</dbReference>
<evidence type="ECO:0000313" key="8">
    <source>
        <dbReference type="EMBL" id="WMV58591.1"/>
    </source>
</evidence>
<dbReference type="SUPFAM" id="SSF56672">
    <property type="entry name" value="DNA/RNA polymerases"/>
    <property type="match status" value="1"/>
</dbReference>
<name>A0AAF1A0L3_SOLVR</name>
<dbReference type="CDD" id="cd09274">
    <property type="entry name" value="RNase_HI_RT_Ty3"/>
    <property type="match status" value="1"/>
</dbReference>
<dbReference type="InterPro" id="IPR043128">
    <property type="entry name" value="Rev_trsase/Diguanyl_cyclase"/>
</dbReference>
<dbReference type="Proteomes" id="UP001234989">
    <property type="component" value="Chromosome 12"/>
</dbReference>
<dbReference type="Gene3D" id="3.10.10.10">
    <property type="entry name" value="HIV Type 1 Reverse Transcriptase, subunit A, domain 1"/>
    <property type="match status" value="1"/>
</dbReference>
<evidence type="ECO:0000256" key="4">
    <source>
        <dbReference type="ARBA" id="ARBA00022759"/>
    </source>
</evidence>